<reference evidence="1" key="1">
    <citation type="submission" date="2021-01" db="EMBL/GenBank/DDBJ databases">
        <authorList>
            <person name="Corre E."/>
            <person name="Pelletier E."/>
            <person name="Niang G."/>
            <person name="Scheremetjew M."/>
            <person name="Finn R."/>
            <person name="Kale V."/>
            <person name="Holt S."/>
            <person name="Cochrane G."/>
            <person name="Meng A."/>
            <person name="Brown T."/>
            <person name="Cohen L."/>
        </authorList>
    </citation>
    <scope>NUCLEOTIDE SEQUENCE</scope>
    <source>
        <strain evidence="1">CCMP127</strain>
    </source>
</reference>
<evidence type="ECO:0000313" key="1">
    <source>
        <dbReference type="EMBL" id="CAE0402666.1"/>
    </source>
</evidence>
<name>A0A7S3KW87_9STRA</name>
<protein>
    <submittedName>
        <fullName evidence="1">Uncharacterized protein</fullName>
    </submittedName>
</protein>
<accession>A0A7S3KW87</accession>
<gene>
    <name evidence="1" type="ORF">ACOF00016_LOCUS939</name>
</gene>
<organism evidence="1">
    <name type="scientific">Amphora coffeiformis</name>
    <dbReference type="NCBI Taxonomy" id="265554"/>
    <lineage>
        <taxon>Eukaryota</taxon>
        <taxon>Sar</taxon>
        <taxon>Stramenopiles</taxon>
        <taxon>Ochrophyta</taxon>
        <taxon>Bacillariophyta</taxon>
        <taxon>Bacillariophyceae</taxon>
        <taxon>Bacillariophycidae</taxon>
        <taxon>Thalassiophysales</taxon>
        <taxon>Catenulaceae</taxon>
        <taxon>Amphora</taxon>
    </lineage>
</organism>
<dbReference type="AlphaFoldDB" id="A0A7S3KW87"/>
<sequence>MFLPGRNAEQENAIKKQAFKRIEAWCEAELPEAVRPGCMISVQEIQCGDPQCAPIDTAITLVFTSGQQGMFGVPMEAQEVTEKEIKNSFPAPDVIEKWHKGEDAEWPPDEPIALRFHIGMFVLCRVGPTDWAPGKVIQLWYREPNWPQGSFAPYKIKLDDGREIYAPADMEQIIRVDSSKEQPPPPAE</sequence>
<dbReference type="EMBL" id="HBIM01001082">
    <property type="protein sequence ID" value="CAE0402666.1"/>
    <property type="molecule type" value="Transcribed_RNA"/>
</dbReference>
<proteinExistence type="predicted"/>